<feature type="region of interest" description="Disordered" evidence="1">
    <location>
        <begin position="225"/>
        <end position="244"/>
    </location>
</feature>
<feature type="domain" description="RIN4 pathogenic type III effector avirulence factor Avr cleavage site" evidence="2">
    <location>
        <begin position="189"/>
        <end position="222"/>
    </location>
</feature>
<gene>
    <name evidence="3" type="ORF">ZIOFF_030380</name>
</gene>
<dbReference type="AlphaFoldDB" id="A0A8J5GQV6"/>
<feature type="domain" description="RIN4 pathogenic type III effector avirulence factor Avr cleavage site" evidence="2">
    <location>
        <begin position="47"/>
        <end position="75"/>
    </location>
</feature>
<protein>
    <recommendedName>
        <fullName evidence="2">RIN4 pathogenic type III effector avirulence factor Avr cleavage site domain-containing protein</fullName>
    </recommendedName>
</protein>
<feature type="region of interest" description="Disordered" evidence="1">
    <location>
        <begin position="91"/>
        <end position="206"/>
    </location>
</feature>
<dbReference type="GO" id="GO:0005886">
    <property type="term" value="C:plasma membrane"/>
    <property type="evidence" value="ECO:0007669"/>
    <property type="project" value="TreeGrafter"/>
</dbReference>
<evidence type="ECO:0000313" key="4">
    <source>
        <dbReference type="Proteomes" id="UP000734854"/>
    </source>
</evidence>
<proteinExistence type="predicted"/>
<accession>A0A8J5GQV6</accession>
<dbReference type="EMBL" id="JACMSC010000008">
    <property type="protein sequence ID" value="KAG6512283.1"/>
    <property type="molecule type" value="Genomic_DNA"/>
</dbReference>
<sequence>MEELRWLCSASKKKASKQLMSDCSSSMLEVLLIHILGIGGKTSGKPQRGGHVPRFGDWNQNAAYTTYFDSARKGKAPGATILNPNDPEQMAELHRAGGQPVEPQYPNQGHRDKPTEYDGANHHPRANYGREEREAPPQSRNSSQRSNVDQQGRNHGTHRSMEEAGQFPSQSPVTQRRAANALQGTTGRQRATAIPKFGDWDAPDPKSNGYTVIFNQVKEDRKAGAATHIPPISPQPVHPPTYPSHRQKKSFWSWVSSKFSVDSFIQGHLTDQMKPHQARRWTVP</sequence>
<evidence type="ECO:0000313" key="3">
    <source>
        <dbReference type="EMBL" id="KAG6512283.1"/>
    </source>
</evidence>
<dbReference type="PANTHER" id="PTHR33159">
    <property type="entry name" value="RPM1-INTERACTING PROTEIN 4 (RIN4) FAMILY PROTEIN"/>
    <property type="match status" value="1"/>
</dbReference>
<reference evidence="3 4" key="1">
    <citation type="submission" date="2020-08" db="EMBL/GenBank/DDBJ databases">
        <title>Plant Genome Project.</title>
        <authorList>
            <person name="Zhang R.-G."/>
        </authorList>
    </citation>
    <scope>NUCLEOTIDE SEQUENCE [LARGE SCALE GENOMIC DNA]</scope>
    <source>
        <tissue evidence="3">Rhizome</tissue>
    </source>
</reference>
<dbReference type="PANTHER" id="PTHR33159:SF6">
    <property type="entry name" value="RPM1-INTERACTING PROTEIN 4"/>
    <property type="match status" value="1"/>
</dbReference>
<organism evidence="3 4">
    <name type="scientific">Zingiber officinale</name>
    <name type="common">Ginger</name>
    <name type="synonym">Amomum zingiber</name>
    <dbReference type="NCBI Taxonomy" id="94328"/>
    <lineage>
        <taxon>Eukaryota</taxon>
        <taxon>Viridiplantae</taxon>
        <taxon>Streptophyta</taxon>
        <taxon>Embryophyta</taxon>
        <taxon>Tracheophyta</taxon>
        <taxon>Spermatophyta</taxon>
        <taxon>Magnoliopsida</taxon>
        <taxon>Liliopsida</taxon>
        <taxon>Zingiberales</taxon>
        <taxon>Zingiberaceae</taxon>
        <taxon>Zingiber</taxon>
    </lineage>
</organism>
<feature type="compositionally biased region" description="Polar residues" evidence="1">
    <location>
        <begin position="138"/>
        <end position="154"/>
    </location>
</feature>
<feature type="compositionally biased region" description="Basic and acidic residues" evidence="1">
    <location>
        <begin position="109"/>
        <end position="121"/>
    </location>
</feature>
<name>A0A8J5GQV6_ZINOF</name>
<dbReference type="InterPro" id="IPR040387">
    <property type="entry name" value="RIN4/NOI4"/>
</dbReference>
<comment type="caution">
    <text evidence="3">The sequence shown here is derived from an EMBL/GenBank/DDBJ whole genome shotgun (WGS) entry which is preliminary data.</text>
</comment>
<evidence type="ECO:0000256" key="1">
    <source>
        <dbReference type="SAM" id="MobiDB-lite"/>
    </source>
</evidence>
<dbReference type="Proteomes" id="UP000734854">
    <property type="component" value="Unassembled WGS sequence"/>
</dbReference>
<keyword evidence="4" id="KW-1185">Reference proteome</keyword>
<dbReference type="InterPro" id="IPR008700">
    <property type="entry name" value="TypeIII_avirulence_cleave"/>
</dbReference>
<evidence type="ECO:0000259" key="2">
    <source>
        <dbReference type="Pfam" id="PF05627"/>
    </source>
</evidence>
<feature type="compositionally biased region" description="Pro residues" evidence="1">
    <location>
        <begin position="231"/>
        <end position="242"/>
    </location>
</feature>
<dbReference type="Pfam" id="PF05627">
    <property type="entry name" value="AvrRpt-cleavage"/>
    <property type="match status" value="2"/>
</dbReference>